<name>A0A0E9S6T6_ANGAN</name>
<organism evidence="1">
    <name type="scientific">Anguilla anguilla</name>
    <name type="common">European freshwater eel</name>
    <name type="synonym">Muraena anguilla</name>
    <dbReference type="NCBI Taxonomy" id="7936"/>
    <lineage>
        <taxon>Eukaryota</taxon>
        <taxon>Metazoa</taxon>
        <taxon>Chordata</taxon>
        <taxon>Craniata</taxon>
        <taxon>Vertebrata</taxon>
        <taxon>Euteleostomi</taxon>
        <taxon>Actinopterygii</taxon>
        <taxon>Neopterygii</taxon>
        <taxon>Teleostei</taxon>
        <taxon>Anguilliformes</taxon>
        <taxon>Anguillidae</taxon>
        <taxon>Anguilla</taxon>
    </lineage>
</organism>
<accession>A0A0E9S6T6</accession>
<reference evidence="1" key="1">
    <citation type="submission" date="2014-11" db="EMBL/GenBank/DDBJ databases">
        <authorList>
            <person name="Amaro Gonzalez C."/>
        </authorList>
    </citation>
    <scope>NUCLEOTIDE SEQUENCE</scope>
</reference>
<reference evidence="1" key="2">
    <citation type="journal article" date="2015" name="Fish Shellfish Immunol.">
        <title>Early steps in the European eel (Anguilla anguilla)-Vibrio vulnificus interaction in the gills: Role of the RtxA13 toxin.</title>
        <authorList>
            <person name="Callol A."/>
            <person name="Pajuelo D."/>
            <person name="Ebbesson L."/>
            <person name="Teles M."/>
            <person name="MacKenzie S."/>
            <person name="Amaro C."/>
        </authorList>
    </citation>
    <scope>NUCLEOTIDE SEQUENCE</scope>
</reference>
<proteinExistence type="predicted"/>
<evidence type="ECO:0000313" key="1">
    <source>
        <dbReference type="EMBL" id="JAH36228.1"/>
    </source>
</evidence>
<dbReference type="EMBL" id="GBXM01072349">
    <property type="protein sequence ID" value="JAH36228.1"/>
    <property type="molecule type" value="Transcribed_RNA"/>
</dbReference>
<dbReference type="AlphaFoldDB" id="A0A0E9S6T6"/>
<sequence>MTTFPCTWCYVDHTVNN</sequence>
<protein>
    <submittedName>
        <fullName evidence="1">Uncharacterized protein</fullName>
    </submittedName>
</protein>